<evidence type="ECO:0000313" key="17">
    <source>
        <dbReference type="EMBL" id="GAA4508997.1"/>
    </source>
</evidence>
<dbReference type="PANTHER" id="PTHR33445">
    <property type="entry name" value="ATP SYNTHASE SUBUNIT B', CHLOROPLASTIC"/>
    <property type="match status" value="1"/>
</dbReference>
<keyword evidence="6 14" id="KW-0812">Transmembrane</keyword>
<evidence type="ECO:0000256" key="16">
    <source>
        <dbReference type="SAM" id="Coils"/>
    </source>
</evidence>
<evidence type="ECO:0000256" key="10">
    <source>
        <dbReference type="ARBA" id="ARBA00023136"/>
    </source>
</evidence>
<organism evidence="17 18">
    <name type="scientific">Actinoallomurus oryzae</name>
    <dbReference type="NCBI Taxonomy" id="502180"/>
    <lineage>
        <taxon>Bacteria</taxon>
        <taxon>Bacillati</taxon>
        <taxon>Actinomycetota</taxon>
        <taxon>Actinomycetes</taxon>
        <taxon>Streptosporangiales</taxon>
        <taxon>Thermomonosporaceae</taxon>
        <taxon>Actinoallomurus</taxon>
    </lineage>
</organism>
<feature type="transmembrane region" description="Helical" evidence="14">
    <location>
        <begin position="31"/>
        <end position="50"/>
    </location>
</feature>
<keyword evidence="18" id="KW-1185">Reference proteome</keyword>
<feature type="coiled-coil region" evidence="16">
    <location>
        <begin position="64"/>
        <end position="109"/>
    </location>
</feature>
<keyword evidence="3 14" id="KW-0813">Transport</keyword>
<comment type="caution">
    <text evidence="17">The sequence shown here is derived from an EMBL/GenBank/DDBJ whole genome shotgun (WGS) entry which is preliminary data.</text>
</comment>
<sequence>MHAMMLAEHAAGFVAAAEKNPNPLLPDAAELIFGTISFLIVLFVLGKMLIPRIQQTLAERTDAIEGGIKRAEEAQDEAQRVLEQYKEQLAEARHEAARLREEAREQGAQIIAEMREQAQTEAQRVIDQAHAQIEADRQQAFTRLRTEIGELAVDLASRIVGESLEDEARRRGTVDRFLDQLEDRTARAEA</sequence>
<evidence type="ECO:0000256" key="5">
    <source>
        <dbReference type="ARBA" id="ARBA00022547"/>
    </source>
</evidence>
<comment type="function">
    <text evidence="14">Component of the F(0) channel, it forms part of the peripheral stalk, linking F(1) to F(0).</text>
</comment>
<dbReference type="Gene3D" id="1.20.5.620">
    <property type="entry name" value="F1F0 ATP synthase subunit B, membrane domain"/>
    <property type="match status" value="1"/>
</dbReference>
<dbReference type="Pfam" id="PF00430">
    <property type="entry name" value="ATP-synt_B"/>
    <property type="match status" value="1"/>
</dbReference>
<evidence type="ECO:0000256" key="12">
    <source>
        <dbReference type="ARBA" id="ARBA00025198"/>
    </source>
</evidence>
<evidence type="ECO:0000256" key="1">
    <source>
        <dbReference type="ARBA" id="ARBA00004162"/>
    </source>
</evidence>
<keyword evidence="8 14" id="KW-1133">Transmembrane helix</keyword>
<dbReference type="InterPro" id="IPR002146">
    <property type="entry name" value="ATP_synth_b/b'su_bac/chlpt"/>
</dbReference>
<comment type="subcellular location">
    <subcellularLocation>
        <location evidence="1 14">Cell membrane</location>
        <topology evidence="1 14">Single-pass membrane protein</topology>
    </subcellularLocation>
</comment>
<accession>A0ABP8QSA6</accession>
<reference evidence="18" key="1">
    <citation type="journal article" date="2019" name="Int. J. Syst. Evol. Microbiol.">
        <title>The Global Catalogue of Microorganisms (GCM) 10K type strain sequencing project: providing services to taxonomists for standard genome sequencing and annotation.</title>
        <authorList>
            <consortium name="The Broad Institute Genomics Platform"/>
            <consortium name="The Broad Institute Genome Sequencing Center for Infectious Disease"/>
            <person name="Wu L."/>
            <person name="Ma J."/>
        </authorList>
    </citation>
    <scope>NUCLEOTIDE SEQUENCE [LARGE SCALE GENOMIC DNA]</scope>
    <source>
        <strain evidence="18">JCM 17933</strain>
    </source>
</reference>
<name>A0ABP8QSA6_9ACTN</name>
<dbReference type="NCBIfam" id="TIGR01144">
    <property type="entry name" value="ATP_synt_b"/>
    <property type="match status" value="1"/>
</dbReference>
<evidence type="ECO:0000256" key="8">
    <source>
        <dbReference type="ARBA" id="ARBA00022989"/>
    </source>
</evidence>
<protein>
    <recommendedName>
        <fullName evidence="14">ATP synthase subunit b</fullName>
    </recommendedName>
    <alternativeName>
        <fullName evidence="14">ATP synthase F(0) sector subunit b</fullName>
    </alternativeName>
    <alternativeName>
        <fullName evidence="14">ATPase subunit I</fullName>
    </alternativeName>
    <alternativeName>
        <fullName evidence="14">F-type ATPase subunit b</fullName>
        <shortName evidence="14">F-ATPase subunit b</shortName>
    </alternativeName>
</protein>
<evidence type="ECO:0000256" key="7">
    <source>
        <dbReference type="ARBA" id="ARBA00022781"/>
    </source>
</evidence>
<evidence type="ECO:0000256" key="2">
    <source>
        <dbReference type="ARBA" id="ARBA00005513"/>
    </source>
</evidence>
<keyword evidence="7 14" id="KW-0375">Hydrogen ion transport</keyword>
<dbReference type="Proteomes" id="UP001500503">
    <property type="component" value="Unassembled WGS sequence"/>
</dbReference>
<keyword evidence="5 14" id="KW-0138">CF(0)</keyword>
<evidence type="ECO:0000256" key="3">
    <source>
        <dbReference type="ARBA" id="ARBA00022448"/>
    </source>
</evidence>
<evidence type="ECO:0000256" key="14">
    <source>
        <dbReference type="HAMAP-Rule" id="MF_01398"/>
    </source>
</evidence>
<dbReference type="EMBL" id="BAABHF010000043">
    <property type="protein sequence ID" value="GAA4508997.1"/>
    <property type="molecule type" value="Genomic_DNA"/>
</dbReference>
<dbReference type="HAMAP" id="MF_01398">
    <property type="entry name" value="ATP_synth_b_bprime"/>
    <property type="match status" value="1"/>
</dbReference>
<evidence type="ECO:0000256" key="11">
    <source>
        <dbReference type="ARBA" id="ARBA00023310"/>
    </source>
</evidence>
<gene>
    <name evidence="14" type="primary">atpF</name>
    <name evidence="17" type="ORF">GCM10023191_069510</name>
</gene>
<evidence type="ECO:0000256" key="9">
    <source>
        <dbReference type="ARBA" id="ARBA00023065"/>
    </source>
</evidence>
<dbReference type="InterPro" id="IPR050059">
    <property type="entry name" value="ATP_synthase_B_chain"/>
</dbReference>
<dbReference type="InterPro" id="IPR028987">
    <property type="entry name" value="ATP_synth_B-like_membr_sf"/>
</dbReference>
<keyword evidence="9 14" id="KW-0406">Ion transport</keyword>
<dbReference type="PANTHER" id="PTHR33445:SF1">
    <property type="entry name" value="ATP SYNTHASE SUBUNIT B"/>
    <property type="match status" value="1"/>
</dbReference>
<dbReference type="NCBIfam" id="NF004412">
    <property type="entry name" value="PRK05759.1-3"/>
    <property type="match status" value="1"/>
</dbReference>
<keyword evidence="4 14" id="KW-1003">Cell membrane</keyword>
<comment type="subunit">
    <text evidence="13 14">F-type ATPases have 2 components, F(1) - the catalytic core - and F(0) - the membrane proton channel. F(1) has five subunits: alpha(3), beta(3), gamma(1), delta(1), epsilon(1). F(0) has three main subunits: a(1), b(2) and c(10-14). The alpha and beta chains form an alternating ring which encloses part of the gamma chain. F(1) is attached to F(0) by a central stalk formed by the gamma and epsilon chains, while a peripheral stalk is formed by the delta and b chains.</text>
</comment>
<dbReference type="CDD" id="cd06503">
    <property type="entry name" value="ATP-synt_Fo_b"/>
    <property type="match status" value="1"/>
</dbReference>
<proteinExistence type="inferred from homology"/>
<evidence type="ECO:0000256" key="15">
    <source>
        <dbReference type="RuleBase" id="RU003848"/>
    </source>
</evidence>
<keyword evidence="11 14" id="KW-0066">ATP synthesis</keyword>
<evidence type="ECO:0000256" key="13">
    <source>
        <dbReference type="ARBA" id="ARBA00025830"/>
    </source>
</evidence>
<evidence type="ECO:0000256" key="4">
    <source>
        <dbReference type="ARBA" id="ARBA00022475"/>
    </source>
</evidence>
<dbReference type="InterPro" id="IPR005864">
    <property type="entry name" value="ATP_synth_F0_bsu_bac"/>
</dbReference>
<evidence type="ECO:0000313" key="18">
    <source>
        <dbReference type="Proteomes" id="UP001500503"/>
    </source>
</evidence>
<dbReference type="SUPFAM" id="SSF81573">
    <property type="entry name" value="F1F0 ATP synthase subunit B, membrane domain"/>
    <property type="match status" value="1"/>
</dbReference>
<keyword evidence="10 14" id="KW-0472">Membrane</keyword>
<evidence type="ECO:0000256" key="6">
    <source>
        <dbReference type="ARBA" id="ARBA00022692"/>
    </source>
</evidence>
<keyword evidence="16" id="KW-0175">Coiled coil</keyword>
<comment type="function">
    <text evidence="12 14">F(1)F(0) ATP synthase produces ATP from ADP in the presence of a proton or sodium gradient. F-type ATPases consist of two structural domains, F(1) containing the extramembraneous catalytic core and F(0) containing the membrane proton channel, linked together by a central stalk and a peripheral stalk. During catalysis, ATP synthesis in the catalytic domain of F(1) is coupled via a rotary mechanism of the central stalk subunits to proton translocation.</text>
</comment>
<comment type="similarity">
    <text evidence="2 14 15">Belongs to the ATPase B chain family.</text>
</comment>